<keyword evidence="3" id="KW-1185">Reference proteome</keyword>
<dbReference type="InterPro" id="IPR011059">
    <property type="entry name" value="Metal-dep_hydrolase_composite"/>
</dbReference>
<dbReference type="InterPro" id="IPR052349">
    <property type="entry name" value="Metallo-hydrolase_Enzymes"/>
</dbReference>
<dbReference type="SUPFAM" id="SSF51338">
    <property type="entry name" value="Composite domain of metallo-dependent hydrolases"/>
    <property type="match status" value="1"/>
</dbReference>
<dbReference type="CDD" id="cd01293">
    <property type="entry name" value="Bact_CD"/>
    <property type="match status" value="1"/>
</dbReference>
<gene>
    <name evidence="2" type="ORF">QO005_002094</name>
</gene>
<reference evidence="2 3" key="1">
    <citation type="submission" date="2023-07" db="EMBL/GenBank/DDBJ databases">
        <title>Genomic Encyclopedia of Type Strains, Phase IV (KMG-IV): sequencing the most valuable type-strain genomes for metagenomic binning, comparative biology and taxonomic classification.</title>
        <authorList>
            <person name="Goeker M."/>
        </authorList>
    </citation>
    <scope>NUCLEOTIDE SEQUENCE [LARGE SCALE GENOMIC DNA]</scope>
    <source>
        <strain evidence="2 3">DSM 100301</strain>
    </source>
</reference>
<keyword evidence="2" id="KW-0378">Hydrolase</keyword>
<dbReference type="Gene3D" id="3.20.20.140">
    <property type="entry name" value="Metal-dependent hydrolases"/>
    <property type="match status" value="1"/>
</dbReference>
<proteinExistence type="predicted"/>
<name>A0ABU0IEV6_9HYPH</name>
<evidence type="ECO:0000259" key="1">
    <source>
        <dbReference type="Pfam" id="PF07969"/>
    </source>
</evidence>
<accession>A0ABU0IEV6</accession>
<comment type="caution">
    <text evidence="2">The sequence shown here is derived from an EMBL/GenBank/DDBJ whole genome shotgun (WGS) entry which is preliminary data.</text>
</comment>
<dbReference type="NCBIfam" id="NF005759">
    <property type="entry name" value="PRK07583.1"/>
    <property type="match status" value="1"/>
</dbReference>
<dbReference type="Pfam" id="PF07969">
    <property type="entry name" value="Amidohydro_3"/>
    <property type="match status" value="1"/>
</dbReference>
<sequence>MHPDLNTLMARHLTGHGVTLLANARIPAALLTPEASTGLALDRDGSALADLMIEGNVIQAVLPPQTAMAERRIDFEARHVWPLLVDVHAHLDKGHMVDRAPDSGGTHAGARAATTADRLQHWRRDDLLNRMEFGLATAYAHGVAAIRTHLDSHEGQADTTWAAFADIRQRWQNRIALQPVGLVPIDAYAADHGRALADLVAEHGGLMGGVTRASGGTHGAGLEDIDGLLDRLFILAKDRNLDIDLHVDEAAKADALPHVARATLRHGYEGRVTCGHCCSLALLPEAEIEEIITLIAKAGLSIVTLPTVNMYLQDRNPGRTPRWRGVTPVQELRAAGVTVAVAGDNCRDTFYAYGDHDMLDTWREAVRILHLDHPYADAPSLAGPVPASMMGLAAGSIGPGRAADLMVLDAWTMGQVIARPQADRVIIRKGRLTEAALPSYRSLAL</sequence>
<dbReference type="Proteomes" id="UP001235269">
    <property type="component" value="Unassembled WGS sequence"/>
</dbReference>
<dbReference type="PANTHER" id="PTHR32027">
    <property type="entry name" value="CYTOSINE DEAMINASE"/>
    <property type="match status" value="1"/>
</dbReference>
<dbReference type="SUPFAM" id="SSF51556">
    <property type="entry name" value="Metallo-dependent hydrolases"/>
    <property type="match status" value="1"/>
</dbReference>
<dbReference type="EC" id="3.5.4.1" evidence="2"/>
<organism evidence="2 3">
    <name type="scientific">Rhizobium paknamense</name>
    <dbReference type="NCBI Taxonomy" id="1206817"/>
    <lineage>
        <taxon>Bacteria</taxon>
        <taxon>Pseudomonadati</taxon>
        <taxon>Pseudomonadota</taxon>
        <taxon>Alphaproteobacteria</taxon>
        <taxon>Hyphomicrobiales</taxon>
        <taxon>Rhizobiaceae</taxon>
        <taxon>Rhizobium/Agrobacterium group</taxon>
        <taxon>Rhizobium</taxon>
    </lineage>
</organism>
<dbReference type="InterPro" id="IPR032466">
    <property type="entry name" value="Metal_Hydrolase"/>
</dbReference>
<dbReference type="PANTHER" id="PTHR32027:SF0">
    <property type="entry name" value="CYTOSINE DEAMINASE"/>
    <property type="match status" value="1"/>
</dbReference>
<feature type="domain" description="Amidohydrolase 3" evidence="1">
    <location>
        <begin position="226"/>
        <end position="421"/>
    </location>
</feature>
<evidence type="ECO:0000313" key="3">
    <source>
        <dbReference type="Proteomes" id="UP001235269"/>
    </source>
</evidence>
<dbReference type="Gene3D" id="2.30.40.10">
    <property type="entry name" value="Urease, subunit C, domain 1"/>
    <property type="match status" value="1"/>
</dbReference>
<dbReference type="EMBL" id="JAUSWH010000005">
    <property type="protein sequence ID" value="MDQ0455754.1"/>
    <property type="molecule type" value="Genomic_DNA"/>
</dbReference>
<dbReference type="GO" id="GO:0004131">
    <property type="term" value="F:cytosine deaminase activity"/>
    <property type="evidence" value="ECO:0007669"/>
    <property type="project" value="UniProtKB-EC"/>
</dbReference>
<evidence type="ECO:0000313" key="2">
    <source>
        <dbReference type="EMBL" id="MDQ0455754.1"/>
    </source>
</evidence>
<protein>
    <submittedName>
        <fullName evidence="2">Cytosine deaminase</fullName>
        <ecNumber evidence="2">3.5.4.1</ecNumber>
    </submittedName>
</protein>
<dbReference type="RefSeq" id="WP_307157947.1">
    <property type="nucleotide sequence ID" value="NZ_JAUSWH010000005.1"/>
</dbReference>
<dbReference type="InterPro" id="IPR013108">
    <property type="entry name" value="Amidohydro_3"/>
</dbReference>